<dbReference type="Proteomes" id="UP000266305">
    <property type="component" value="Unassembled WGS sequence"/>
</dbReference>
<protein>
    <submittedName>
        <fullName evidence="1">Uncharacterized protein</fullName>
    </submittedName>
</protein>
<evidence type="ECO:0000313" key="2">
    <source>
        <dbReference type="Proteomes" id="UP000266305"/>
    </source>
</evidence>
<name>A0AAX1UEV7_CERSP</name>
<dbReference type="Pfam" id="PF05393">
    <property type="entry name" value="Hum_adeno_E3A"/>
    <property type="match status" value="1"/>
</dbReference>
<proteinExistence type="predicted"/>
<comment type="caution">
    <text evidence="1">The sequence shown here is derived from an EMBL/GenBank/DDBJ whole genome shotgun (WGS) entry which is preliminary data.</text>
</comment>
<accession>A0AAX1UEV7</accession>
<dbReference type="InterPro" id="IPR008652">
    <property type="entry name" value="Adenovirus_Type-2_E3A"/>
</dbReference>
<evidence type="ECO:0000313" key="1">
    <source>
        <dbReference type="EMBL" id="RHZ90460.1"/>
    </source>
</evidence>
<gene>
    <name evidence="1" type="ORF">D1114_23125</name>
</gene>
<reference evidence="1 2" key="1">
    <citation type="submission" date="2018-08" db="EMBL/GenBank/DDBJ databases">
        <title>Draft genome sequence of Rhodobacter sphaeroides FY.</title>
        <authorList>
            <person name="Rayyan A."/>
            <person name="Meyer T.E."/>
            <person name="Kyndt J.A."/>
        </authorList>
    </citation>
    <scope>NUCLEOTIDE SEQUENCE [LARGE SCALE GENOMIC DNA]</scope>
    <source>
        <strain evidence="1 2">FY</strain>
    </source>
</reference>
<sequence length="51" mass="5910">MNLHFRDPDLPLFSVDQLFQLLILCWLVCGHSRHRSSPPLKNSIIEVVVPK</sequence>
<dbReference type="AlphaFoldDB" id="A0AAX1UEV7"/>
<organism evidence="1 2">
    <name type="scientific">Cereibacter sphaeroides</name>
    <name type="common">Rhodobacter sphaeroides</name>
    <dbReference type="NCBI Taxonomy" id="1063"/>
    <lineage>
        <taxon>Bacteria</taxon>
        <taxon>Pseudomonadati</taxon>
        <taxon>Pseudomonadota</taxon>
        <taxon>Alphaproteobacteria</taxon>
        <taxon>Rhodobacterales</taxon>
        <taxon>Paracoccaceae</taxon>
        <taxon>Cereibacter</taxon>
    </lineage>
</organism>
<dbReference type="EMBL" id="QWGP01000058">
    <property type="protein sequence ID" value="RHZ90460.1"/>
    <property type="molecule type" value="Genomic_DNA"/>
</dbReference>
<dbReference type="GO" id="GO:0016020">
    <property type="term" value="C:membrane"/>
    <property type="evidence" value="ECO:0007669"/>
    <property type="project" value="InterPro"/>
</dbReference>